<evidence type="ECO:0000313" key="2">
    <source>
        <dbReference type="Proteomes" id="UP001156614"/>
    </source>
</evidence>
<reference evidence="2" key="1">
    <citation type="journal article" date="2019" name="Int. J. Syst. Evol. Microbiol.">
        <title>The Global Catalogue of Microorganisms (GCM) 10K type strain sequencing project: providing services to taxonomists for standard genome sequencing and annotation.</title>
        <authorList>
            <consortium name="The Broad Institute Genomics Platform"/>
            <consortium name="The Broad Institute Genome Sequencing Center for Infectious Disease"/>
            <person name="Wu L."/>
            <person name="Ma J."/>
        </authorList>
    </citation>
    <scope>NUCLEOTIDE SEQUENCE [LARGE SCALE GENOMIC DNA]</scope>
    <source>
        <strain evidence="2">NBRC 3267</strain>
    </source>
</reference>
<protein>
    <recommendedName>
        <fullName evidence="3">Phage protein</fullName>
    </recommendedName>
</protein>
<evidence type="ECO:0008006" key="3">
    <source>
        <dbReference type="Google" id="ProtNLM"/>
    </source>
</evidence>
<dbReference type="Proteomes" id="UP001156614">
    <property type="component" value="Unassembled WGS sequence"/>
</dbReference>
<gene>
    <name evidence="1" type="ORF">GCM10007867_03970</name>
</gene>
<evidence type="ECO:0000313" key="1">
    <source>
        <dbReference type="EMBL" id="GLQ61552.1"/>
    </source>
</evidence>
<dbReference type="RefSeq" id="WP_145995787.1">
    <property type="nucleotide sequence ID" value="NZ_BEWM01000003.1"/>
</dbReference>
<proteinExistence type="predicted"/>
<dbReference type="EMBL" id="BSNU01000001">
    <property type="protein sequence ID" value="GLQ61552.1"/>
    <property type="molecule type" value="Genomic_DNA"/>
</dbReference>
<comment type="caution">
    <text evidence="1">The sequence shown here is derived from an EMBL/GenBank/DDBJ whole genome shotgun (WGS) entry which is preliminary data.</text>
</comment>
<accession>A0AAV5NAM2</accession>
<dbReference type="AlphaFoldDB" id="A0AAV5NAM2"/>
<keyword evidence="2" id="KW-1185">Reference proteome</keyword>
<name>A0AAV5NAM2_9PROT</name>
<organism evidence="1 2">
    <name type="scientific">Gluconobacter cerinus</name>
    <dbReference type="NCBI Taxonomy" id="38307"/>
    <lineage>
        <taxon>Bacteria</taxon>
        <taxon>Pseudomonadati</taxon>
        <taxon>Pseudomonadota</taxon>
        <taxon>Alphaproteobacteria</taxon>
        <taxon>Acetobacterales</taxon>
        <taxon>Acetobacteraceae</taxon>
        <taxon>Gluconobacter</taxon>
    </lineage>
</organism>
<sequence length="173" mass="18745">MLYRSILRDLAAEALKAANTIAGENVLTARSLPIRADLLPVIYLQVPDDRGESAGRFQPQFTRVATLAIRGKLQAGTPFDVELALEGFAEQIELALMTDADLQAAITQVTELSTSIVVSSDQSEHIGELRMILGLEYIETYPPPGTPLAEIDATLFSPDNPAFAGMRVDFPTD</sequence>